<dbReference type="OrthoDB" id="10339435at2759"/>
<proteinExistence type="predicted"/>
<comment type="caution">
    <text evidence="2">The sequence shown here is derived from an EMBL/GenBank/DDBJ whole genome shotgun (WGS) entry which is preliminary data.</text>
</comment>
<gene>
    <name evidence="2" type="ORF">F443_01296</name>
</gene>
<keyword evidence="3" id="KW-1185">Reference proteome</keyword>
<organism evidence="2 3">
    <name type="scientific">Phytophthora nicotianae P1569</name>
    <dbReference type="NCBI Taxonomy" id="1317065"/>
    <lineage>
        <taxon>Eukaryota</taxon>
        <taxon>Sar</taxon>
        <taxon>Stramenopiles</taxon>
        <taxon>Oomycota</taxon>
        <taxon>Peronosporomycetes</taxon>
        <taxon>Peronosporales</taxon>
        <taxon>Peronosporaceae</taxon>
        <taxon>Phytophthora</taxon>
    </lineage>
</organism>
<feature type="compositionally biased region" description="Polar residues" evidence="1">
    <location>
        <begin position="1"/>
        <end position="20"/>
    </location>
</feature>
<dbReference type="AlphaFoldDB" id="V9FYG9"/>
<reference evidence="2 3" key="1">
    <citation type="submission" date="2013-11" db="EMBL/GenBank/DDBJ databases">
        <title>The Genome Sequence of Phytophthora parasitica P1569.</title>
        <authorList>
            <consortium name="The Broad Institute Genomics Platform"/>
            <person name="Russ C."/>
            <person name="Tyler B."/>
            <person name="Panabieres F."/>
            <person name="Shan W."/>
            <person name="Tripathy S."/>
            <person name="Grunwald N."/>
            <person name="Machado M."/>
            <person name="Johnson C.S."/>
            <person name="Arredondo F."/>
            <person name="Hong C."/>
            <person name="Coffey M."/>
            <person name="Young S.K."/>
            <person name="Zeng Q."/>
            <person name="Gargeya S."/>
            <person name="Fitzgerald M."/>
            <person name="Abouelleil A."/>
            <person name="Alvarado L."/>
            <person name="Chapman S.B."/>
            <person name="Gainer-Dewar J."/>
            <person name="Goldberg J."/>
            <person name="Griggs A."/>
            <person name="Gujja S."/>
            <person name="Hansen M."/>
            <person name="Howarth C."/>
            <person name="Imamovic A."/>
            <person name="Ireland A."/>
            <person name="Larimer J."/>
            <person name="McCowan C."/>
            <person name="Murphy C."/>
            <person name="Pearson M."/>
            <person name="Poon T.W."/>
            <person name="Priest M."/>
            <person name="Roberts A."/>
            <person name="Saif S."/>
            <person name="Shea T."/>
            <person name="Sykes S."/>
            <person name="Wortman J."/>
            <person name="Nusbaum C."/>
            <person name="Birren B."/>
        </authorList>
    </citation>
    <scope>NUCLEOTIDE SEQUENCE [LARGE SCALE GENOMIC DNA]</scope>
    <source>
        <strain evidence="2 3">P1569</strain>
    </source>
</reference>
<accession>V9FYG9</accession>
<evidence type="ECO:0000313" key="3">
    <source>
        <dbReference type="Proteomes" id="UP000018721"/>
    </source>
</evidence>
<dbReference type="HOGENOM" id="CLU_2431788_0_0_1"/>
<feature type="region of interest" description="Disordered" evidence="1">
    <location>
        <begin position="1"/>
        <end position="35"/>
    </location>
</feature>
<dbReference type="EMBL" id="ANIZ01000200">
    <property type="protein sequence ID" value="ETI56106.1"/>
    <property type="molecule type" value="Genomic_DNA"/>
</dbReference>
<evidence type="ECO:0000256" key="1">
    <source>
        <dbReference type="SAM" id="MobiDB-lite"/>
    </source>
</evidence>
<evidence type="ECO:0000313" key="2">
    <source>
        <dbReference type="EMBL" id="ETI56106.1"/>
    </source>
</evidence>
<feature type="region of interest" description="Disordered" evidence="1">
    <location>
        <begin position="67"/>
        <end position="91"/>
    </location>
</feature>
<name>V9FYG9_PHYNI</name>
<protein>
    <submittedName>
        <fullName evidence="2">Uncharacterized protein</fullName>
    </submittedName>
</protein>
<dbReference type="Proteomes" id="UP000018721">
    <property type="component" value="Unassembled WGS sequence"/>
</dbReference>
<sequence length="91" mass="10489">MRVDQSLTIPINNVRAQQGQKMKRNTNPEDDCGIRCEKRLNDDGQTQLEESMDKEDDVESEYLACHDDDDAPMIEQGSESPMDLDMIEREK</sequence>